<evidence type="ECO:0000256" key="10">
    <source>
        <dbReference type="ARBA" id="ARBA00023136"/>
    </source>
</evidence>
<comment type="similarity">
    <text evidence="2">Belongs to the monovalent cation:proton antiporter 2 (CPA2) transporter (TC 2.A.37) family.</text>
</comment>
<feature type="transmembrane region" description="Helical" evidence="11">
    <location>
        <begin position="118"/>
        <end position="138"/>
    </location>
</feature>
<evidence type="ECO:0000256" key="1">
    <source>
        <dbReference type="ARBA" id="ARBA00004127"/>
    </source>
</evidence>
<feature type="transmembrane region" description="Helical" evidence="11">
    <location>
        <begin position="299"/>
        <end position="318"/>
    </location>
</feature>
<dbReference type="InterPro" id="IPR036291">
    <property type="entry name" value="NAD(P)-bd_dom_sf"/>
</dbReference>
<keyword evidence="5" id="KW-0633">Potassium transport</keyword>
<evidence type="ECO:0000256" key="11">
    <source>
        <dbReference type="SAM" id="Phobius"/>
    </source>
</evidence>
<dbReference type="InterPro" id="IPR038770">
    <property type="entry name" value="Na+/solute_symporter_sf"/>
</dbReference>
<feature type="transmembrane region" description="Helical" evidence="11">
    <location>
        <begin position="6"/>
        <end position="27"/>
    </location>
</feature>
<dbReference type="Proteomes" id="UP000244081">
    <property type="component" value="Unassembled WGS sequence"/>
</dbReference>
<feature type="transmembrane region" description="Helical" evidence="11">
    <location>
        <begin position="184"/>
        <end position="206"/>
    </location>
</feature>
<protein>
    <submittedName>
        <fullName evidence="13">Kef-type potassium/proton antiporter (CPA2 family)</fullName>
    </submittedName>
</protein>
<keyword evidence="9" id="KW-0406">Ion transport</keyword>
<dbReference type="GO" id="GO:0006813">
    <property type="term" value="P:potassium ion transport"/>
    <property type="evidence" value="ECO:0007669"/>
    <property type="project" value="UniProtKB-KW"/>
</dbReference>
<feature type="transmembrane region" description="Helical" evidence="11">
    <location>
        <begin position="218"/>
        <end position="236"/>
    </location>
</feature>
<dbReference type="NCBIfam" id="TIGR00932">
    <property type="entry name" value="2a37"/>
    <property type="match status" value="1"/>
</dbReference>
<evidence type="ECO:0000256" key="9">
    <source>
        <dbReference type="ARBA" id="ARBA00023065"/>
    </source>
</evidence>
<keyword evidence="4" id="KW-0050">Antiport</keyword>
<feature type="transmembrane region" description="Helical" evidence="11">
    <location>
        <begin position="272"/>
        <end position="293"/>
    </location>
</feature>
<evidence type="ECO:0000259" key="12">
    <source>
        <dbReference type="PROSITE" id="PS51201"/>
    </source>
</evidence>
<dbReference type="GO" id="GO:0012505">
    <property type="term" value="C:endomembrane system"/>
    <property type="evidence" value="ECO:0007669"/>
    <property type="project" value="UniProtKB-SubCell"/>
</dbReference>
<dbReference type="PROSITE" id="PS51201">
    <property type="entry name" value="RCK_N"/>
    <property type="match status" value="1"/>
</dbReference>
<keyword evidence="10 11" id="KW-0472">Membrane</keyword>
<feature type="transmembrane region" description="Helical" evidence="11">
    <location>
        <begin position="59"/>
        <end position="78"/>
    </location>
</feature>
<feature type="transmembrane region" description="Helical" evidence="11">
    <location>
        <begin position="361"/>
        <end position="381"/>
    </location>
</feature>
<dbReference type="Gene3D" id="1.20.1530.20">
    <property type="match status" value="1"/>
</dbReference>
<dbReference type="EMBL" id="QAYG01000001">
    <property type="protein sequence ID" value="PTW62270.1"/>
    <property type="molecule type" value="Genomic_DNA"/>
</dbReference>
<keyword evidence="7" id="KW-0630">Potassium</keyword>
<dbReference type="Pfam" id="PF02254">
    <property type="entry name" value="TrkA_N"/>
    <property type="match status" value="1"/>
</dbReference>
<keyword evidence="8 11" id="KW-1133">Transmembrane helix</keyword>
<keyword evidence="6 11" id="KW-0812">Transmembrane</keyword>
<dbReference type="Pfam" id="PF00999">
    <property type="entry name" value="Na_H_Exchanger"/>
    <property type="match status" value="1"/>
</dbReference>
<evidence type="ECO:0000256" key="4">
    <source>
        <dbReference type="ARBA" id="ARBA00022449"/>
    </source>
</evidence>
<feature type="transmembrane region" description="Helical" evidence="11">
    <location>
        <begin position="90"/>
        <end position="112"/>
    </location>
</feature>
<evidence type="ECO:0000256" key="3">
    <source>
        <dbReference type="ARBA" id="ARBA00022448"/>
    </source>
</evidence>
<dbReference type="InterPro" id="IPR003148">
    <property type="entry name" value="RCK_N"/>
</dbReference>
<dbReference type="GO" id="GO:1902600">
    <property type="term" value="P:proton transmembrane transport"/>
    <property type="evidence" value="ECO:0007669"/>
    <property type="project" value="InterPro"/>
</dbReference>
<sequence length="591" mass="62978">MATEAAPPFLLESVVLLGTAVIAVPLAKRLGLGAVLGYLGAGILIGPHGLGLFRNAETVLQVSELGVVLLLFLIGLELTPSRLWHMRRDIFGLGTAQVVLTGLILTALISALADSWRVAAVAGFGMALSSTAFALQLLQERGQLQTSYGQRAFAILLLQDIAIVPLLAGVALMAPGSGEPKGPLWQEAGTAVAAIGSVLVVGRYGLNPLFSFLTRWGAREVMLIAALLVALGSASVLHLAGLSMALGAFIAGVLLAESSFRHTLEADIEPFRSLLMGLFFMAVGMTFALDVVFASWPVILAGVVLVMSVKGLLLWALARIFGASNTDALRIATTLPQGGEFAFVLFSSAAALNLMNQNDKSGLIAVVIVTMMMTPLVCAAYDRIAARLRARGVAPEVVESFEEAKASVLICGFGRFGMVAAQMLSAEGIAITAMDRNARRIDYARKLGYKVYYGDITRADVLRSAGADQAAVIALCVERDDIMRKAIDCIRENFHNARIYCRATDQAHAIDLTKLGVDFHVRETFESGILFGRAALEALAIPADRIATIEEDVRQRDSEVLRLQLTGGLFAGADILHARTPRKEPKHSEDA</sequence>
<keyword evidence="3" id="KW-0813">Transport</keyword>
<dbReference type="Gene3D" id="3.40.50.720">
    <property type="entry name" value="NAD(P)-binding Rossmann-like Domain"/>
    <property type="match status" value="1"/>
</dbReference>
<reference evidence="13 14" key="1">
    <citation type="submission" date="2018-04" db="EMBL/GenBank/DDBJ databases">
        <title>Genomic Encyclopedia of Archaeal and Bacterial Type Strains, Phase II (KMG-II): from individual species to whole genera.</title>
        <authorList>
            <person name="Goeker M."/>
        </authorList>
    </citation>
    <scope>NUCLEOTIDE SEQUENCE [LARGE SCALE GENOMIC DNA]</scope>
    <source>
        <strain evidence="13 14">DSM 23382</strain>
    </source>
</reference>
<feature type="transmembrane region" description="Helical" evidence="11">
    <location>
        <begin position="34"/>
        <end position="53"/>
    </location>
</feature>
<dbReference type="PANTHER" id="PTHR46157">
    <property type="entry name" value="K(+) EFFLUX ANTIPORTER 3, CHLOROPLASTIC"/>
    <property type="match status" value="1"/>
</dbReference>
<evidence type="ECO:0000256" key="5">
    <source>
        <dbReference type="ARBA" id="ARBA00022538"/>
    </source>
</evidence>
<evidence type="ECO:0000313" key="14">
    <source>
        <dbReference type="Proteomes" id="UP000244081"/>
    </source>
</evidence>
<dbReference type="InterPro" id="IPR006153">
    <property type="entry name" value="Cation/H_exchanger_TM"/>
</dbReference>
<dbReference type="GO" id="GO:0008324">
    <property type="term" value="F:monoatomic cation transmembrane transporter activity"/>
    <property type="evidence" value="ECO:0007669"/>
    <property type="project" value="InterPro"/>
</dbReference>
<feature type="domain" description="RCK N-terminal" evidence="12">
    <location>
        <begin position="405"/>
        <end position="521"/>
    </location>
</feature>
<dbReference type="GO" id="GO:0005886">
    <property type="term" value="C:plasma membrane"/>
    <property type="evidence" value="ECO:0007669"/>
    <property type="project" value="TreeGrafter"/>
</dbReference>
<name>A0A2T5VEV4_9HYPH</name>
<proteinExistence type="inferred from homology"/>
<organism evidence="13 14">
    <name type="scientific">Breoghania corrubedonensis</name>
    <dbReference type="NCBI Taxonomy" id="665038"/>
    <lineage>
        <taxon>Bacteria</taxon>
        <taxon>Pseudomonadati</taxon>
        <taxon>Pseudomonadota</taxon>
        <taxon>Alphaproteobacteria</taxon>
        <taxon>Hyphomicrobiales</taxon>
        <taxon>Stappiaceae</taxon>
        <taxon>Breoghania</taxon>
    </lineage>
</organism>
<dbReference type="SUPFAM" id="SSF51735">
    <property type="entry name" value="NAD(P)-binding Rossmann-fold domains"/>
    <property type="match status" value="1"/>
</dbReference>
<dbReference type="OrthoDB" id="9781411at2"/>
<dbReference type="InterPro" id="IPR004771">
    <property type="entry name" value="K/H_exchanger"/>
</dbReference>
<gene>
    <name evidence="13" type="ORF">C8N35_101310</name>
</gene>
<keyword evidence="14" id="KW-1185">Reference proteome</keyword>
<dbReference type="AlphaFoldDB" id="A0A2T5VEV4"/>
<feature type="transmembrane region" description="Helical" evidence="11">
    <location>
        <begin position="150"/>
        <end position="172"/>
    </location>
</feature>
<dbReference type="RefSeq" id="WP_107987863.1">
    <property type="nucleotide sequence ID" value="NZ_QAYG01000001.1"/>
</dbReference>
<comment type="subcellular location">
    <subcellularLocation>
        <location evidence="1">Endomembrane system</location>
        <topology evidence="1">Multi-pass membrane protein</topology>
    </subcellularLocation>
</comment>
<evidence type="ECO:0000313" key="13">
    <source>
        <dbReference type="EMBL" id="PTW62270.1"/>
    </source>
</evidence>
<dbReference type="FunFam" id="3.40.50.720:FF:000036">
    <property type="entry name" value="Glutathione-regulated potassium-efflux system protein KefB"/>
    <property type="match status" value="1"/>
</dbReference>
<evidence type="ECO:0000256" key="7">
    <source>
        <dbReference type="ARBA" id="ARBA00022958"/>
    </source>
</evidence>
<evidence type="ECO:0000256" key="2">
    <source>
        <dbReference type="ARBA" id="ARBA00005551"/>
    </source>
</evidence>
<dbReference type="PANTHER" id="PTHR46157:SF8">
    <property type="entry name" value="GLUTATHIONE-REGULATED POTASSIUM-EFFLUX SYSTEM PROTEIN"/>
    <property type="match status" value="1"/>
</dbReference>
<dbReference type="GO" id="GO:0015297">
    <property type="term" value="F:antiporter activity"/>
    <property type="evidence" value="ECO:0007669"/>
    <property type="project" value="UniProtKB-KW"/>
</dbReference>
<evidence type="ECO:0000256" key="8">
    <source>
        <dbReference type="ARBA" id="ARBA00022989"/>
    </source>
</evidence>
<comment type="caution">
    <text evidence="13">The sequence shown here is derived from an EMBL/GenBank/DDBJ whole genome shotgun (WGS) entry which is preliminary data.</text>
</comment>
<evidence type="ECO:0000256" key="6">
    <source>
        <dbReference type="ARBA" id="ARBA00022692"/>
    </source>
</evidence>
<accession>A0A2T5VEV4</accession>